<gene>
    <name evidence="1" type="ORF">AVEN_12478_1</name>
</gene>
<dbReference type="EMBL" id="BGPR01074669">
    <property type="protein sequence ID" value="GBO46772.1"/>
    <property type="molecule type" value="Genomic_DNA"/>
</dbReference>
<reference evidence="1 2" key="1">
    <citation type="journal article" date="2019" name="Sci. Rep.">
        <title>Orb-weaving spider Araneus ventricosus genome elucidates the spidroin gene catalogue.</title>
        <authorList>
            <person name="Kono N."/>
            <person name="Nakamura H."/>
            <person name="Ohtoshi R."/>
            <person name="Moran D.A.P."/>
            <person name="Shinohara A."/>
            <person name="Yoshida Y."/>
            <person name="Fujiwara M."/>
            <person name="Mori M."/>
            <person name="Tomita M."/>
            <person name="Arakawa K."/>
        </authorList>
    </citation>
    <scope>NUCLEOTIDE SEQUENCE [LARGE SCALE GENOMIC DNA]</scope>
</reference>
<keyword evidence="2" id="KW-1185">Reference proteome</keyword>
<dbReference type="Proteomes" id="UP000499080">
    <property type="component" value="Unassembled WGS sequence"/>
</dbReference>
<sequence length="76" mass="7972">MVNFSAAMSRFGAGGSHGSAALDESVLAITQITRSKLPIVSQCQVPMSTGDAPALGPVQSVLTFRKADIFLNIKHK</sequence>
<evidence type="ECO:0000313" key="2">
    <source>
        <dbReference type="Proteomes" id="UP000499080"/>
    </source>
</evidence>
<name>A0A4Y2XEK9_ARAVE</name>
<dbReference type="AlphaFoldDB" id="A0A4Y2XEK9"/>
<protein>
    <submittedName>
        <fullName evidence="1">Uncharacterized protein</fullName>
    </submittedName>
</protein>
<accession>A0A4Y2XEK9</accession>
<comment type="caution">
    <text evidence="1">The sequence shown here is derived from an EMBL/GenBank/DDBJ whole genome shotgun (WGS) entry which is preliminary data.</text>
</comment>
<proteinExistence type="predicted"/>
<organism evidence="1 2">
    <name type="scientific">Araneus ventricosus</name>
    <name type="common">Orbweaver spider</name>
    <name type="synonym">Epeira ventricosa</name>
    <dbReference type="NCBI Taxonomy" id="182803"/>
    <lineage>
        <taxon>Eukaryota</taxon>
        <taxon>Metazoa</taxon>
        <taxon>Ecdysozoa</taxon>
        <taxon>Arthropoda</taxon>
        <taxon>Chelicerata</taxon>
        <taxon>Arachnida</taxon>
        <taxon>Araneae</taxon>
        <taxon>Araneomorphae</taxon>
        <taxon>Entelegynae</taxon>
        <taxon>Araneoidea</taxon>
        <taxon>Araneidae</taxon>
        <taxon>Araneus</taxon>
    </lineage>
</organism>
<evidence type="ECO:0000313" key="1">
    <source>
        <dbReference type="EMBL" id="GBO46772.1"/>
    </source>
</evidence>